<evidence type="ECO:0000256" key="7">
    <source>
        <dbReference type="SAM" id="MobiDB-lite"/>
    </source>
</evidence>
<feature type="transmembrane region" description="Helical" evidence="8">
    <location>
        <begin position="410"/>
        <end position="430"/>
    </location>
</feature>
<dbReference type="Pfam" id="PF13520">
    <property type="entry name" value="AA_permease_2"/>
    <property type="match status" value="1"/>
</dbReference>
<evidence type="ECO:0000313" key="11">
    <source>
        <dbReference type="Proteomes" id="UP000190744"/>
    </source>
</evidence>
<dbReference type="Gene3D" id="1.20.1740.10">
    <property type="entry name" value="Amino acid/polyamine transporter I"/>
    <property type="match status" value="1"/>
</dbReference>
<evidence type="ECO:0000256" key="5">
    <source>
        <dbReference type="ARBA" id="ARBA00023136"/>
    </source>
</evidence>
<dbReference type="Pfam" id="PF11951">
    <property type="entry name" value="Fungal_trans_2"/>
    <property type="match status" value="2"/>
</dbReference>
<reference evidence="11" key="1">
    <citation type="submission" date="2015-09" db="EMBL/GenBank/DDBJ databases">
        <authorList>
            <person name="Fill T.P."/>
            <person name="Baretta J.F."/>
            <person name="de Almeida L.G."/>
            <person name="Rocha M."/>
            <person name="de Souza D.H."/>
            <person name="Malavazi I."/>
            <person name="Cerdeira L.T."/>
            <person name="Hong H."/>
            <person name="Samborskyy M."/>
            <person name="de Vasconcelos A.T."/>
            <person name="Leadlay P."/>
            <person name="Rodrigues-Filho E."/>
        </authorList>
    </citation>
    <scope>NUCLEOTIDE SEQUENCE [LARGE SCALE GENOMIC DNA]</scope>
    <source>
        <strain evidence="11">LaBioMMi 136</strain>
    </source>
</reference>
<feature type="region of interest" description="Disordered" evidence="7">
    <location>
        <begin position="950"/>
        <end position="969"/>
    </location>
</feature>
<dbReference type="Pfam" id="PF04082">
    <property type="entry name" value="Fungal_trans"/>
    <property type="match status" value="1"/>
</dbReference>
<dbReference type="GO" id="GO:0006351">
    <property type="term" value="P:DNA-templated transcription"/>
    <property type="evidence" value="ECO:0007669"/>
    <property type="project" value="InterPro"/>
</dbReference>
<dbReference type="GO" id="GO:0022857">
    <property type="term" value="F:transmembrane transporter activity"/>
    <property type="evidence" value="ECO:0007669"/>
    <property type="project" value="InterPro"/>
</dbReference>
<feature type="region of interest" description="Disordered" evidence="7">
    <location>
        <begin position="535"/>
        <end position="573"/>
    </location>
</feature>
<feature type="transmembrane region" description="Helical" evidence="8">
    <location>
        <begin position="451"/>
        <end position="471"/>
    </location>
</feature>
<feature type="transmembrane region" description="Helical" evidence="8">
    <location>
        <begin position="52"/>
        <end position="72"/>
    </location>
</feature>
<protein>
    <recommendedName>
        <fullName evidence="9">Xylanolytic transcriptional activator regulatory domain-containing protein</fullName>
    </recommendedName>
</protein>
<name>A0A1S9S1M9_PENBI</name>
<feature type="transmembrane region" description="Helical" evidence="8">
    <location>
        <begin position="168"/>
        <end position="187"/>
    </location>
</feature>
<keyword evidence="4 8" id="KW-1133">Transmembrane helix</keyword>
<feature type="transmembrane region" description="Helical" evidence="8">
    <location>
        <begin position="199"/>
        <end position="219"/>
    </location>
</feature>
<feature type="compositionally biased region" description="Polar residues" evidence="7">
    <location>
        <begin position="558"/>
        <end position="573"/>
    </location>
</feature>
<feature type="transmembrane region" description="Helical" evidence="8">
    <location>
        <begin position="280"/>
        <end position="301"/>
    </location>
</feature>
<comment type="subcellular location">
    <subcellularLocation>
        <location evidence="1">Membrane</location>
        <topology evidence="1">Multi-pass membrane protein</topology>
    </subcellularLocation>
</comment>
<feature type="domain" description="Xylanolytic transcriptional activator regulatory" evidence="9">
    <location>
        <begin position="1176"/>
        <end position="1459"/>
    </location>
</feature>
<feature type="transmembrane region" description="Helical" evidence="8">
    <location>
        <begin position="84"/>
        <end position="104"/>
    </location>
</feature>
<evidence type="ECO:0000256" key="6">
    <source>
        <dbReference type="ARBA" id="ARBA00023242"/>
    </source>
</evidence>
<dbReference type="PANTHER" id="PTHR45649:SF19">
    <property type="entry name" value="TRANSPORTER, PUTATIVE (EUROFUNG)-RELATED"/>
    <property type="match status" value="1"/>
</dbReference>
<evidence type="ECO:0000313" key="10">
    <source>
        <dbReference type="EMBL" id="OOQ91694.1"/>
    </source>
</evidence>
<evidence type="ECO:0000256" key="4">
    <source>
        <dbReference type="ARBA" id="ARBA00022989"/>
    </source>
</evidence>
<dbReference type="InterPro" id="IPR021858">
    <property type="entry name" value="Fun_TF"/>
</dbReference>
<gene>
    <name evidence="10" type="ORF">PEBR_09132</name>
</gene>
<evidence type="ECO:0000256" key="3">
    <source>
        <dbReference type="ARBA" id="ARBA00022692"/>
    </source>
</evidence>
<dbReference type="GO" id="GO:0003677">
    <property type="term" value="F:DNA binding"/>
    <property type="evidence" value="ECO:0007669"/>
    <property type="project" value="InterPro"/>
</dbReference>
<evidence type="ECO:0000256" key="2">
    <source>
        <dbReference type="ARBA" id="ARBA00022448"/>
    </source>
</evidence>
<dbReference type="InterPro" id="IPR007219">
    <property type="entry name" value="XnlR_reg_dom"/>
</dbReference>
<evidence type="ECO:0000259" key="9">
    <source>
        <dbReference type="Pfam" id="PF04082"/>
    </source>
</evidence>
<feature type="transmembrane region" description="Helical" evidence="8">
    <location>
        <begin position="239"/>
        <end position="260"/>
    </location>
</feature>
<feature type="transmembrane region" description="Helical" evidence="8">
    <location>
        <begin position="331"/>
        <end position="350"/>
    </location>
</feature>
<keyword evidence="6" id="KW-0539">Nucleus</keyword>
<keyword evidence="3 8" id="KW-0812">Transmembrane</keyword>
<dbReference type="CDD" id="cd12148">
    <property type="entry name" value="fungal_TF_MHR"/>
    <property type="match status" value="1"/>
</dbReference>
<dbReference type="Proteomes" id="UP000190744">
    <property type="component" value="Unassembled WGS sequence"/>
</dbReference>
<dbReference type="GO" id="GO:0016020">
    <property type="term" value="C:membrane"/>
    <property type="evidence" value="ECO:0007669"/>
    <property type="project" value="UniProtKB-SubCell"/>
</dbReference>
<accession>A0A1S9S1M9</accession>
<organism evidence="10 11">
    <name type="scientific">Penicillium brasilianum</name>
    <dbReference type="NCBI Taxonomy" id="104259"/>
    <lineage>
        <taxon>Eukaryota</taxon>
        <taxon>Fungi</taxon>
        <taxon>Dikarya</taxon>
        <taxon>Ascomycota</taxon>
        <taxon>Pezizomycotina</taxon>
        <taxon>Eurotiomycetes</taxon>
        <taxon>Eurotiomycetidae</taxon>
        <taxon>Eurotiales</taxon>
        <taxon>Aspergillaceae</taxon>
        <taxon>Penicillium</taxon>
    </lineage>
</organism>
<dbReference type="GO" id="GO:0008270">
    <property type="term" value="F:zinc ion binding"/>
    <property type="evidence" value="ECO:0007669"/>
    <property type="project" value="InterPro"/>
</dbReference>
<evidence type="ECO:0000256" key="8">
    <source>
        <dbReference type="SAM" id="Phobius"/>
    </source>
</evidence>
<keyword evidence="5 8" id="KW-0472">Membrane</keyword>
<dbReference type="InterPro" id="IPR002293">
    <property type="entry name" value="AA/rel_permease1"/>
</dbReference>
<feature type="transmembrane region" description="Helical" evidence="8">
    <location>
        <begin position="384"/>
        <end position="404"/>
    </location>
</feature>
<dbReference type="PANTHER" id="PTHR45649">
    <property type="entry name" value="AMINO-ACID PERMEASE BAT1"/>
    <property type="match status" value="1"/>
</dbReference>
<feature type="transmembrane region" description="Helical" evidence="8">
    <location>
        <begin position="125"/>
        <end position="148"/>
    </location>
</feature>
<sequence>MELNETKEKHASLDVEQQSVQNGGLIGHMQLKGLNLQAEGGRQMTKLQTISASWVICDSWAGVAGTIALAISQGGPVTLVYGPILMFLLVGACALTLAELASVYPTAGGQYHWTSILAPKGINRSLSYCCGMTNVFSWISICTGIAIIPAQLIVGIALFYNPNYTPQPWHYFLIYQAINGSVLLYNITLLKRSLWIHDLSFFITIATFLVITITCVARSSSHYESSTSVWATFINDSGWSSGGVAFLTGLVTPNYMYAGIDGALHLAEECKNASTVVPRALMSTLIIGFVTSFAFVIAMLYCTSDLATIATSNTGVPIYEMWYQATKSQTAATVFVVLLCCAAVFALIGAQQTASRLTWSLARDRAIIGSQWLSEIHPMLEVPVWSLFFNFVVMFIIGCIYLGSSSAFNAFIGSGLVLQHISYAFPAALLMYRGRSKEWLPASRSFRLPSLVGWMMNAITIGFALLVLIFYDFPTVLPVTGSSMRRIRFSDGVARRGKLKGCPIPVADVSPESAFETQTQAAAAVPRNIRWKANQSGNLKRKSAKRRARAREGDTETRATQSDNDPAIQAGTTSSSALDGAQIVLGYPRKALNPDEAIDQSEDLALALAPVPTSPGSIQPWIAPLSSQARMLMSHFADQVAPVMVVLDNVSNGYRDILLPLACEDELLRTAIGVVASQHLALYNPSFQSAADEGRAVIISRLRRDSLHASPDLVFNVSTWATLIVLLVGETITGSSEYSHLLQILMCLIQNIGQIAPSAARDFLNQQSHMFEFLGQPLLGEAHGVQALRLPLDHYLDWTYYDLPSDSEHHKLLHISRLAFIKASQIYLGRVTSTRDQWDLIEDLKRLVSQIHPEQLGSHALVWVCFIAAADSTDPEHRRFFVDRMNQVFMKTKFHNISAGMQSLPAIWSQRASGRWTQNLAKLAPTLIMKGLACFYSTAPESGEKLGQAISHNGDGSIGDAAGQNRGSPMLMDPAIQSNSPIQLSWAQQNSGVFGTAPLDNVFSRSFLESASPTWQDYLLLASESQVLRDNPLLDTSRSQSLQFLDRFTSNTGLILSFDCGTQEQRENVAVQLEVESHQGIGQTYAPSNSTSLGLQAVVDSPPLLDNLSDASTVDCIPINWLCDPLSLKTHEILLLIEEVVTIKPRNSAVTLDWSSALKNACLQFFSPANLRRFLGFYWAIWHPNVNYIHRPSFDPISAKPCLVAAMATIGACVSPDMPDNEDARTWYNCVEEMVFIDDDFNSDTIYSASNNMSIHRRKVQVLQAAYIVCLYQNWEGTDSSKSRIRRNRFATLVSTARDIGITTATHLNYSELGRHEFEWKEYATREELIRVFIWIFLLDTAFVIFNNLPPRMVIKEMKMHLATPESCFQALTADECHREIETHLPRGNAYWNLSFRGAYEALAKDTFLPGMRQIIAASGPLNLFALASAIHSQIFQYRSSISSSQNLTPIQNTLQHWCDSWQLFASTSSTGLPPHITIHDTNISPQDMWKRIGFCRYCPEFWLLGSLMTERLALLGNLPEGSDLAPLDQSALDPILNKYDQTSMRQVNNLIVGFQTFQL</sequence>
<keyword evidence="2" id="KW-0813">Transport</keyword>
<comment type="caution">
    <text evidence="10">The sequence shown here is derived from an EMBL/GenBank/DDBJ whole genome shotgun (WGS) entry which is preliminary data.</text>
</comment>
<dbReference type="EMBL" id="LJBN01000001">
    <property type="protein sequence ID" value="OOQ91694.1"/>
    <property type="molecule type" value="Genomic_DNA"/>
</dbReference>
<proteinExistence type="predicted"/>
<evidence type="ECO:0000256" key="1">
    <source>
        <dbReference type="ARBA" id="ARBA00004141"/>
    </source>
</evidence>
<feature type="compositionally biased region" description="Basic residues" evidence="7">
    <location>
        <begin position="539"/>
        <end position="549"/>
    </location>
</feature>